<feature type="transmembrane region" description="Helical" evidence="1">
    <location>
        <begin position="53"/>
        <end position="69"/>
    </location>
</feature>
<organism evidence="2">
    <name type="scientific">marine metagenome</name>
    <dbReference type="NCBI Taxonomy" id="408172"/>
    <lineage>
        <taxon>unclassified sequences</taxon>
        <taxon>metagenomes</taxon>
        <taxon>ecological metagenomes</taxon>
    </lineage>
</organism>
<protein>
    <submittedName>
        <fullName evidence="2">Uncharacterized protein</fullName>
    </submittedName>
</protein>
<dbReference type="EMBL" id="UINC01220062">
    <property type="protein sequence ID" value="SVE47808.1"/>
    <property type="molecule type" value="Genomic_DNA"/>
</dbReference>
<keyword evidence="1" id="KW-0472">Membrane</keyword>
<evidence type="ECO:0000313" key="2">
    <source>
        <dbReference type="EMBL" id="SVE47808.1"/>
    </source>
</evidence>
<keyword evidence="1" id="KW-1133">Transmembrane helix</keyword>
<gene>
    <name evidence="2" type="ORF">METZ01_LOCUS500662</name>
</gene>
<reference evidence="2" key="1">
    <citation type="submission" date="2018-05" db="EMBL/GenBank/DDBJ databases">
        <authorList>
            <person name="Lanie J.A."/>
            <person name="Ng W.-L."/>
            <person name="Kazmierczak K.M."/>
            <person name="Andrzejewski T.M."/>
            <person name="Davidsen T.M."/>
            <person name="Wayne K.J."/>
            <person name="Tettelin H."/>
            <person name="Glass J.I."/>
            <person name="Rusch D."/>
            <person name="Podicherti R."/>
            <person name="Tsui H.-C.T."/>
            <person name="Winkler M.E."/>
        </authorList>
    </citation>
    <scope>NUCLEOTIDE SEQUENCE</scope>
</reference>
<feature type="transmembrane region" description="Helical" evidence="1">
    <location>
        <begin position="90"/>
        <end position="112"/>
    </location>
</feature>
<sequence length="119" mass="14073">MKLPIINIPVRFPKWIFSWVLLVCDSFMGFLVFYSEIKPRFNISGDSFNDIELIFFTIQFCWCVLFYFNRLYQGEYTISRLSELVRLARLIALVIGSIIIFEAIGIIPDLIIPETIFRY</sequence>
<dbReference type="AlphaFoldDB" id="A0A383DVD7"/>
<feature type="non-terminal residue" evidence="2">
    <location>
        <position position="119"/>
    </location>
</feature>
<feature type="transmembrane region" description="Helical" evidence="1">
    <location>
        <begin position="12"/>
        <end position="33"/>
    </location>
</feature>
<accession>A0A383DVD7</accession>
<evidence type="ECO:0000256" key="1">
    <source>
        <dbReference type="SAM" id="Phobius"/>
    </source>
</evidence>
<name>A0A383DVD7_9ZZZZ</name>
<proteinExistence type="predicted"/>
<keyword evidence="1" id="KW-0812">Transmembrane</keyword>